<comment type="caution">
    <text evidence="2">The sequence shown here is derived from an EMBL/GenBank/DDBJ whole genome shotgun (WGS) entry which is preliminary data.</text>
</comment>
<accession>A0A6A8MFS1</accession>
<keyword evidence="1" id="KW-1133">Transmembrane helix</keyword>
<proteinExistence type="predicted"/>
<reference evidence="2 3" key="1">
    <citation type="submission" date="2019-08" db="EMBL/GenBank/DDBJ databases">
        <title>In-depth cultivation of the pig gut microbiome towards novel bacterial diversity and tailored functional studies.</title>
        <authorList>
            <person name="Wylensek D."/>
            <person name="Hitch T.C.A."/>
            <person name="Clavel T."/>
        </authorList>
    </citation>
    <scope>NUCLEOTIDE SEQUENCE [LARGE SCALE GENOMIC DNA]</scope>
    <source>
        <strain evidence="2 3">Bifido-178-WT-2B</strain>
    </source>
</reference>
<keyword evidence="1" id="KW-0812">Transmembrane</keyword>
<keyword evidence="3" id="KW-1185">Reference proteome</keyword>
<keyword evidence="1" id="KW-0472">Membrane</keyword>
<dbReference type="AlphaFoldDB" id="A0A6A8MFS1"/>
<protein>
    <submittedName>
        <fullName evidence="2">Uncharacterized protein</fullName>
    </submittedName>
</protein>
<gene>
    <name evidence="2" type="ORF">FYJ62_08475</name>
</gene>
<sequence>MHEKAAKPMQFLKIYCLILFFIPSFYILCLEVGARIAGKTLFAYADASPLIAAILISGACDFLLSVISWLDWNRLTKTRDNYVRFMQLQVASQLLTGNLLCLVLAILGLRQGKDVAGQGKVPSQAVAIAYFCLAMAIICGGFYLSFLLRG</sequence>
<organism evidence="2 3">
    <name type="scientific">Lactobacillus porci</name>
    <dbReference type="NCBI Taxonomy" id="2012477"/>
    <lineage>
        <taxon>Bacteria</taxon>
        <taxon>Bacillati</taxon>
        <taxon>Bacillota</taxon>
        <taxon>Bacilli</taxon>
        <taxon>Lactobacillales</taxon>
        <taxon>Lactobacillaceae</taxon>
        <taxon>Lactobacillus</taxon>
    </lineage>
</organism>
<dbReference type="EMBL" id="VUMX01000026">
    <property type="protein sequence ID" value="MST87651.1"/>
    <property type="molecule type" value="Genomic_DNA"/>
</dbReference>
<feature type="transmembrane region" description="Helical" evidence="1">
    <location>
        <begin position="90"/>
        <end position="107"/>
    </location>
</feature>
<evidence type="ECO:0000313" key="2">
    <source>
        <dbReference type="EMBL" id="MST87651.1"/>
    </source>
</evidence>
<dbReference type="RefSeq" id="WP_154549256.1">
    <property type="nucleotide sequence ID" value="NZ_VUMX01000026.1"/>
</dbReference>
<dbReference type="Proteomes" id="UP000438120">
    <property type="component" value="Unassembled WGS sequence"/>
</dbReference>
<feature type="transmembrane region" description="Helical" evidence="1">
    <location>
        <begin position="12"/>
        <end position="38"/>
    </location>
</feature>
<feature type="transmembrane region" description="Helical" evidence="1">
    <location>
        <begin position="127"/>
        <end position="148"/>
    </location>
</feature>
<evidence type="ECO:0000313" key="3">
    <source>
        <dbReference type="Proteomes" id="UP000438120"/>
    </source>
</evidence>
<evidence type="ECO:0000256" key="1">
    <source>
        <dbReference type="SAM" id="Phobius"/>
    </source>
</evidence>
<feature type="transmembrane region" description="Helical" evidence="1">
    <location>
        <begin position="50"/>
        <end position="70"/>
    </location>
</feature>
<name>A0A6A8MFS1_9LACO</name>